<comment type="subunit">
    <text evidence="7">The glycine cleavage system is composed of four proteins: P, T, L and H.</text>
</comment>
<dbReference type="InterPro" id="IPR015421">
    <property type="entry name" value="PyrdxlP-dep_Trfase_major"/>
</dbReference>
<keyword evidence="4 7" id="KW-0560">Oxidoreductase</keyword>
<dbReference type="Gene3D" id="3.90.1150.10">
    <property type="entry name" value="Aspartate Aminotransferase, domain 1"/>
    <property type="match status" value="2"/>
</dbReference>
<dbReference type="Proteomes" id="UP000785679">
    <property type="component" value="Unassembled WGS sequence"/>
</dbReference>
<dbReference type="GO" id="GO:0016594">
    <property type="term" value="F:glycine binding"/>
    <property type="evidence" value="ECO:0007669"/>
    <property type="project" value="TreeGrafter"/>
</dbReference>
<dbReference type="SUPFAM" id="SSF53383">
    <property type="entry name" value="PLP-dependent transferases"/>
    <property type="match status" value="2"/>
</dbReference>
<evidence type="ECO:0000256" key="6">
    <source>
        <dbReference type="PIRSR" id="PIRSR603437-50"/>
    </source>
</evidence>
<comment type="subcellular location">
    <subcellularLocation>
        <location evidence="7">Mitochondrion</location>
    </subcellularLocation>
</comment>
<evidence type="ECO:0000256" key="7">
    <source>
        <dbReference type="RuleBase" id="RU364056"/>
    </source>
</evidence>
<dbReference type="Gene3D" id="3.40.640.10">
    <property type="entry name" value="Type I PLP-dependent aspartate aminotransferase-like (Major domain)"/>
    <property type="match status" value="2"/>
</dbReference>
<dbReference type="CDD" id="cd00613">
    <property type="entry name" value="GDC-P"/>
    <property type="match status" value="2"/>
</dbReference>
<dbReference type="PROSITE" id="PS00018">
    <property type="entry name" value="EF_HAND_1"/>
    <property type="match status" value="1"/>
</dbReference>
<accession>A0A8J8P0F8</accession>
<comment type="caution">
    <text evidence="10">The sequence shown here is derived from an EMBL/GenBank/DDBJ whole genome shotgun (WGS) entry which is preliminary data.</text>
</comment>
<keyword evidence="7" id="KW-0496">Mitochondrion</keyword>
<feature type="domain" description="Glycine cleavage system P-protein N-terminal" evidence="8">
    <location>
        <begin position="82"/>
        <end position="520"/>
    </location>
</feature>
<evidence type="ECO:0000256" key="3">
    <source>
        <dbReference type="ARBA" id="ARBA00022898"/>
    </source>
</evidence>
<dbReference type="InterPro" id="IPR049315">
    <property type="entry name" value="GDC-P_N"/>
</dbReference>
<dbReference type="NCBIfam" id="TIGR00461">
    <property type="entry name" value="gcvP"/>
    <property type="match status" value="1"/>
</dbReference>
<dbReference type="Pfam" id="PF21478">
    <property type="entry name" value="GcvP2_C"/>
    <property type="match status" value="1"/>
</dbReference>
<dbReference type="PANTHER" id="PTHR11773">
    <property type="entry name" value="GLYCINE DEHYDROGENASE, DECARBOXYLATING"/>
    <property type="match status" value="1"/>
</dbReference>
<feature type="domain" description="Glycine dehydrogenase C-terminal" evidence="9">
    <location>
        <begin position="863"/>
        <end position="983"/>
    </location>
</feature>
<dbReference type="InterPro" id="IPR015422">
    <property type="entry name" value="PyrdxlP-dep_Trfase_small"/>
</dbReference>
<dbReference type="NCBIfam" id="NF003346">
    <property type="entry name" value="PRK04366.1"/>
    <property type="match status" value="1"/>
</dbReference>
<evidence type="ECO:0000313" key="10">
    <source>
        <dbReference type="EMBL" id="TNV85642.1"/>
    </source>
</evidence>
<dbReference type="Pfam" id="PF02347">
    <property type="entry name" value="GDC-P"/>
    <property type="match status" value="2"/>
</dbReference>
<keyword evidence="7" id="KW-0809">Transit peptide</keyword>
<dbReference type="GO" id="GO:0005739">
    <property type="term" value="C:mitochondrion"/>
    <property type="evidence" value="ECO:0007669"/>
    <property type="project" value="UniProtKB-SubCell"/>
</dbReference>
<evidence type="ECO:0000256" key="2">
    <source>
        <dbReference type="ARBA" id="ARBA00010756"/>
    </source>
</evidence>
<dbReference type="GO" id="GO:0004375">
    <property type="term" value="F:glycine dehydrogenase (decarboxylating) activity"/>
    <property type="evidence" value="ECO:0007669"/>
    <property type="project" value="UniProtKB-UniRule"/>
</dbReference>
<dbReference type="GO" id="GO:0005960">
    <property type="term" value="C:glycine cleavage complex"/>
    <property type="evidence" value="ECO:0007669"/>
    <property type="project" value="TreeGrafter"/>
</dbReference>
<sequence>MLSKSYKEVMRASKNQQTIRALFGETSQGVVTGQRTFTCQQSVLRRHSPLNVSRTILNKQLHYLHSNKVAQSLKPSDDFIPRHLGNDSKSTQSILNTLGVKSIEELMDQTVPASIRLPADQVCKYKGREIQAIHSETLLLAHMRDLANANKVNKSFQGAGFYPTHIPSVIRRNVLENPNWYTPYTPYQAEISQGRLESLLNYQTMITELTGLDVSNASLLDEASSASEAMFMAYNVHNGKRNKFFLSKHIFPQNIEVVKTKAYGLGIELVIDEPANFDWSKAEEFCGYMVQNPDNLGTITDISEVAAKLREKKVVVTVIADLLSLAITKTPGEMGADIAVGSAQRFGVPMAFGGPHAGFMAVKDEFKRKMPGRLIGVSKDVHGDKALRMALQTREQHIRRDKATSNICTAQALLANISSFYAQWHGAEGLKAQANRVRNFADLLIQEFKTIGIKSVTDSVNHFDTVTFDAVASGFESSDSIISDFHKYGINLRRVDDRHVGISFNETTTLVDLDEIIEIFYDLKSKQTSAGFLSEEYYKNSKFTELPANLKRSTNFMQQPQFTEITSETQMMRYIQRLADKDIGLTNSMIPLGSCTLKLNSAIEMIPITWNGFAGVHPFAPKDQVQGYMQLIKTLQDDLCAVSHYDYVSLQPNSGANGEYAGLMAIKRYHESRGDFHRDVCLIPTSAHGTNPASAALCNMKIVVVDCDENGNVDVADLKKKAEANKDRLAALMITYPSTHGVFEAGVKEICEVIHLHGGQVYMDGANLNAQMGLTSPGFIGADVGHFNLHKTFAIPHGGGGPGVGPIGVKKQLAPFVPGHPVIPVEGKSDLTVAAAPYGSAGILPIPYAYIKMMGGKGLLASSQHAIMSANYISKKLEGHYKILYKGEGGRVAHEFIIDMREFKKSADVTEGDIAKRLMDYGFHAPTVSFPVVGGLMIEPTESEDKVEMDRFIDALIRIREEIREIEQGKADKHDNVIKNSPHTLKHTICDEWKHSYSREKAAYPAPWIHTRGKIFASVGRIDNVFGDRNLICTCPPVTDFL</sequence>
<organism evidence="10 11">
    <name type="scientific">Halteria grandinella</name>
    <dbReference type="NCBI Taxonomy" id="5974"/>
    <lineage>
        <taxon>Eukaryota</taxon>
        <taxon>Sar</taxon>
        <taxon>Alveolata</taxon>
        <taxon>Ciliophora</taxon>
        <taxon>Intramacronucleata</taxon>
        <taxon>Spirotrichea</taxon>
        <taxon>Stichotrichia</taxon>
        <taxon>Sporadotrichida</taxon>
        <taxon>Halteriidae</taxon>
        <taxon>Halteria</taxon>
    </lineage>
</organism>
<dbReference type="InterPro" id="IPR020581">
    <property type="entry name" value="GDC_P"/>
</dbReference>
<proteinExistence type="inferred from homology"/>
<comment type="cofactor">
    <cofactor evidence="1 6 7">
        <name>pyridoxal 5'-phosphate</name>
        <dbReference type="ChEBI" id="CHEBI:597326"/>
    </cofactor>
</comment>
<evidence type="ECO:0000259" key="8">
    <source>
        <dbReference type="Pfam" id="PF02347"/>
    </source>
</evidence>
<dbReference type="InterPro" id="IPR018247">
    <property type="entry name" value="EF_Hand_1_Ca_BS"/>
</dbReference>
<dbReference type="InterPro" id="IPR015424">
    <property type="entry name" value="PyrdxlP-dep_Trfase"/>
</dbReference>
<evidence type="ECO:0000256" key="5">
    <source>
        <dbReference type="ARBA" id="ARBA00049026"/>
    </source>
</evidence>
<protein>
    <recommendedName>
        <fullName evidence="7">Glycine cleavage system P protein</fullName>
        <ecNumber evidence="7">1.4.4.2</ecNumber>
    </recommendedName>
</protein>
<dbReference type="PANTHER" id="PTHR11773:SF1">
    <property type="entry name" value="GLYCINE DEHYDROGENASE (DECARBOXYLATING), MITOCHONDRIAL"/>
    <property type="match status" value="1"/>
</dbReference>
<dbReference type="FunFam" id="3.90.1150.10:FF:000007">
    <property type="entry name" value="Glycine dehydrogenase (decarboxylating), mitochondrial"/>
    <property type="match status" value="1"/>
</dbReference>
<comment type="function">
    <text evidence="7">The glycine cleavage system catalyzes the degradation of glycine.</text>
</comment>
<reference evidence="10" key="1">
    <citation type="submission" date="2019-06" db="EMBL/GenBank/DDBJ databases">
        <authorList>
            <person name="Zheng W."/>
        </authorList>
    </citation>
    <scope>NUCLEOTIDE SEQUENCE</scope>
    <source>
        <strain evidence="10">QDHG01</strain>
    </source>
</reference>
<feature type="domain" description="Glycine cleavage system P-protein N-terminal" evidence="8">
    <location>
        <begin position="546"/>
        <end position="820"/>
    </location>
</feature>
<evidence type="ECO:0000256" key="1">
    <source>
        <dbReference type="ARBA" id="ARBA00001933"/>
    </source>
</evidence>
<keyword evidence="11" id="KW-1185">Reference proteome</keyword>
<dbReference type="FunFam" id="3.40.640.10:FF:000005">
    <property type="entry name" value="Glycine dehydrogenase (decarboxylating), mitochondrial"/>
    <property type="match status" value="1"/>
</dbReference>
<evidence type="ECO:0000313" key="11">
    <source>
        <dbReference type="Proteomes" id="UP000785679"/>
    </source>
</evidence>
<comment type="catalytic activity">
    <reaction evidence="5 7">
        <text>N(6)-[(R)-lipoyl]-L-lysyl-[glycine-cleavage complex H protein] + glycine + H(+) = N(6)-[(R)-S(8)-aminomethyldihydrolipoyl]-L-lysyl-[glycine-cleavage complex H protein] + CO2</text>
        <dbReference type="Rhea" id="RHEA:24304"/>
        <dbReference type="Rhea" id="RHEA-COMP:10494"/>
        <dbReference type="Rhea" id="RHEA-COMP:10495"/>
        <dbReference type="ChEBI" id="CHEBI:15378"/>
        <dbReference type="ChEBI" id="CHEBI:16526"/>
        <dbReference type="ChEBI" id="CHEBI:57305"/>
        <dbReference type="ChEBI" id="CHEBI:83099"/>
        <dbReference type="ChEBI" id="CHEBI:83143"/>
        <dbReference type="EC" id="1.4.4.2"/>
    </reaction>
</comment>
<dbReference type="FunFam" id="3.40.640.10:FF:000007">
    <property type="entry name" value="glycine dehydrogenase (Decarboxylating), mitochondrial"/>
    <property type="match status" value="1"/>
</dbReference>
<dbReference type="OrthoDB" id="6537869at2759"/>
<dbReference type="EMBL" id="RRYP01001666">
    <property type="protein sequence ID" value="TNV85642.1"/>
    <property type="molecule type" value="Genomic_DNA"/>
</dbReference>
<dbReference type="AlphaFoldDB" id="A0A8J8P0F8"/>
<dbReference type="GO" id="GO:0019464">
    <property type="term" value="P:glycine decarboxylation via glycine cleavage system"/>
    <property type="evidence" value="ECO:0007669"/>
    <property type="project" value="TreeGrafter"/>
</dbReference>
<dbReference type="EC" id="1.4.4.2" evidence="7"/>
<keyword evidence="3 6" id="KW-0663">Pyridoxal phosphate</keyword>
<evidence type="ECO:0000256" key="4">
    <source>
        <dbReference type="ARBA" id="ARBA00023002"/>
    </source>
</evidence>
<gene>
    <name evidence="10" type="ORF">FGO68_gene777</name>
</gene>
<comment type="similarity">
    <text evidence="2 7">Belongs to the GcvP family.</text>
</comment>
<dbReference type="InterPro" id="IPR003437">
    <property type="entry name" value="GcvP"/>
</dbReference>
<name>A0A8J8P0F8_HALGN</name>
<feature type="modified residue" description="N6-(pyridoxal phosphate)lysine" evidence="6">
    <location>
        <position position="791"/>
    </location>
</feature>
<dbReference type="InterPro" id="IPR049316">
    <property type="entry name" value="GDC-P_C"/>
</dbReference>
<evidence type="ECO:0000259" key="9">
    <source>
        <dbReference type="Pfam" id="PF21478"/>
    </source>
</evidence>
<dbReference type="GO" id="GO:0030170">
    <property type="term" value="F:pyridoxal phosphate binding"/>
    <property type="evidence" value="ECO:0007669"/>
    <property type="project" value="TreeGrafter"/>
</dbReference>